<dbReference type="PANTHER" id="PTHR31180:SF2">
    <property type="entry name" value="CILIA- AND FLAGELLA-ASSOCIATED PROTEIN 107"/>
    <property type="match status" value="1"/>
</dbReference>
<comment type="subcellular location">
    <subcellularLocation>
        <location evidence="1">Cytoplasm</location>
        <location evidence="1">Cytoskeleton</location>
        <location evidence="1">Flagellum axoneme</location>
    </subcellularLocation>
</comment>
<dbReference type="Proteomes" id="UP000472272">
    <property type="component" value="Chromosome 8"/>
</dbReference>
<evidence type="ECO:0000256" key="2">
    <source>
        <dbReference type="ARBA" id="ARBA00022490"/>
    </source>
</evidence>
<comment type="subunit">
    <text evidence="8">Microtubule inner protein component of sperm flagellar doublet microtubules.</text>
</comment>
<dbReference type="AlphaFoldDB" id="A0A670J8M2"/>
<reference evidence="9" key="3">
    <citation type="submission" date="2025-09" db="UniProtKB">
        <authorList>
            <consortium name="Ensembl"/>
        </authorList>
    </citation>
    <scope>IDENTIFICATION</scope>
</reference>
<dbReference type="GO" id="GO:0036126">
    <property type="term" value="C:sperm flagellum"/>
    <property type="evidence" value="ECO:0007669"/>
    <property type="project" value="Ensembl"/>
</dbReference>
<dbReference type="InterPro" id="IPR037662">
    <property type="entry name" value="CFAP68/107"/>
</dbReference>
<reference evidence="9 10" key="1">
    <citation type="journal article" date="2019" name="Proc. Natl. Acad. Sci. U.S.A.">
        <title>Regulatory changes in pterin and carotenoid genes underlie balanced color polymorphisms in the wall lizard.</title>
        <authorList>
            <person name="Andrade P."/>
            <person name="Pinho C."/>
            <person name="Perez I de Lanuza G."/>
            <person name="Afonso S."/>
            <person name="Brejcha J."/>
            <person name="Rubin C.J."/>
            <person name="Wallerman O."/>
            <person name="Pereira P."/>
            <person name="Sabatino S.J."/>
            <person name="Bellati A."/>
            <person name="Pellitteri-Rosa D."/>
            <person name="Bosakova Z."/>
            <person name="Bunikis I."/>
            <person name="Carretero M.A."/>
            <person name="Feiner N."/>
            <person name="Marsik P."/>
            <person name="Pauperio F."/>
            <person name="Salvi D."/>
            <person name="Soler L."/>
            <person name="While G.M."/>
            <person name="Uller T."/>
            <person name="Font E."/>
            <person name="Andersson L."/>
            <person name="Carneiro M."/>
        </authorList>
    </citation>
    <scope>NUCLEOTIDE SEQUENCE</scope>
</reference>
<evidence type="ECO:0000256" key="7">
    <source>
        <dbReference type="ARBA" id="ARBA00035003"/>
    </source>
</evidence>
<keyword evidence="4" id="KW-0969">Cilium</keyword>
<evidence type="ECO:0000313" key="10">
    <source>
        <dbReference type="Proteomes" id="UP000472272"/>
    </source>
</evidence>
<dbReference type="InterPro" id="IPR054709">
    <property type="entry name" value="CFAP107"/>
</dbReference>
<dbReference type="OMA" id="EKTPQCI"/>
<evidence type="ECO:0000256" key="6">
    <source>
        <dbReference type="ARBA" id="ARBA00023273"/>
    </source>
</evidence>
<dbReference type="PANTHER" id="PTHR31180">
    <property type="entry name" value="CILIA- AND FLAGELLA-ASSOCIATED PROTEIN 107-RELATED"/>
    <property type="match status" value="1"/>
</dbReference>
<keyword evidence="5" id="KW-0206">Cytoskeleton</keyword>
<organism evidence="9 10">
    <name type="scientific">Podarcis muralis</name>
    <name type="common">Wall lizard</name>
    <name type="synonym">Lacerta muralis</name>
    <dbReference type="NCBI Taxonomy" id="64176"/>
    <lineage>
        <taxon>Eukaryota</taxon>
        <taxon>Metazoa</taxon>
        <taxon>Chordata</taxon>
        <taxon>Craniata</taxon>
        <taxon>Vertebrata</taxon>
        <taxon>Euteleostomi</taxon>
        <taxon>Lepidosauria</taxon>
        <taxon>Squamata</taxon>
        <taxon>Bifurcata</taxon>
        <taxon>Unidentata</taxon>
        <taxon>Episquamata</taxon>
        <taxon>Laterata</taxon>
        <taxon>Lacertibaenia</taxon>
        <taxon>Lacertidae</taxon>
        <taxon>Podarcis</taxon>
    </lineage>
</organism>
<reference evidence="9" key="2">
    <citation type="submission" date="2025-08" db="UniProtKB">
        <authorList>
            <consortium name="Ensembl"/>
        </authorList>
    </citation>
    <scope>IDENTIFICATION</scope>
</reference>
<evidence type="ECO:0000256" key="5">
    <source>
        <dbReference type="ARBA" id="ARBA00023212"/>
    </source>
</evidence>
<evidence type="ECO:0000313" key="9">
    <source>
        <dbReference type="Ensembl" id="ENSPMRP00000019592.1"/>
    </source>
</evidence>
<evidence type="ECO:0000256" key="3">
    <source>
        <dbReference type="ARBA" id="ARBA00022846"/>
    </source>
</evidence>
<keyword evidence="10" id="KW-1185">Reference proteome</keyword>
<dbReference type="GO" id="GO:0160111">
    <property type="term" value="C:axonemal A tubule inner sheath"/>
    <property type="evidence" value="ECO:0007669"/>
    <property type="project" value="Ensembl"/>
</dbReference>
<dbReference type="GO" id="GO:0030317">
    <property type="term" value="P:flagellated sperm motility"/>
    <property type="evidence" value="ECO:0007669"/>
    <property type="project" value="Ensembl"/>
</dbReference>
<dbReference type="Pfam" id="PF22595">
    <property type="entry name" value="CFAP107"/>
    <property type="match status" value="1"/>
</dbReference>
<dbReference type="Ensembl" id="ENSPMRT00000020812.1">
    <property type="protein sequence ID" value="ENSPMRP00000019592.1"/>
    <property type="gene ID" value="ENSPMRG00000012788.1"/>
</dbReference>
<keyword evidence="3" id="KW-0282">Flagellum</keyword>
<name>A0A670J8M2_PODMU</name>
<evidence type="ECO:0000256" key="1">
    <source>
        <dbReference type="ARBA" id="ARBA00004611"/>
    </source>
</evidence>
<keyword evidence="2" id="KW-0963">Cytoplasm</keyword>
<protein>
    <submittedName>
        <fullName evidence="9">Cilia and flagella associated protein 107</fullName>
    </submittedName>
</protein>
<evidence type="ECO:0000256" key="4">
    <source>
        <dbReference type="ARBA" id="ARBA00023069"/>
    </source>
</evidence>
<comment type="function">
    <text evidence="7">Microtubule inner protein (MIP) part of the dynein-decorated doublet microtubules (DMTs) in cilia axoneme, which is required for motile cilia beating.</text>
</comment>
<keyword evidence="6" id="KW-0966">Cell projection</keyword>
<gene>
    <name evidence="9" type="primary">CFAP107</name>
</gene>
<dbReference type="GeneTree" id="ENSGT00390000014553"/>
<evidence type="ECO:0000256" key="8">
    <source>
        <dbReference type="ARBA" id="ARBA00046435"/>
    </source>
</evidence>
<proteinExistence type="predicted"/>
<sequence>MFTQCRDAQEWYTPGWKVEPKYSTKVLIGNWLEERKKFIRDHEGTGESTYDRDYVRYPAQIPDRIVMKRIMKQLDGLPKKYILTHHEEPRHHHLVSQYDDQYNRHGYNPLLPPLRKWNRHKMAWIPEKTDYPLVEPPTNYGLFEHIVKKWGQNVPGGMNSVYMVSYVKPPSTAYSARRSSAAFPAPPPHLHLQIVCTFGS</sequence>
<accession>A0A670J8M2</accession>